<name>A0AAQ4QAQ8_GASAC</name>
<dbReference type="GO" id="GO:0006955">
    <property type="term" value="P:immune response"/>
    <property type="evidence" value="ECO:0007669"/>
    <property type="project" value="InterPro"/>
</dbReference>
<dbReference type="InterPro" id="IPR001811">
    <property type="entry name" value="Chemokine_IL8-like_dom"/>
</dbReference>
<dbReference type="PANTHER" id="PTHR12015">
    <property type="entry name" value="SMALL INDUCIBLE CYTOKINE A"/>
    <property type="match status" value="1"/>
</dbReference>
<dbReference type="Pfam" id="PF00048">
    <property type="entry name" value="IL8"/>
    <property type="match status" value="1"/>
</dbReference>
<dbReference type="RefSeq" id="XP_040024285.1">
    <property type="nucleotide sequence ID" value="XM_040168351.1"/>
</dbReference>
<dbReference type="Gene3D" id="2.40.50.40">
    <property type="match status" value="1"/>
</dbReference>
<feature type="domain" description="Chemokine interleukin-8-like" evidence="6">
    <location>
        <begin position="31"/>
        <end position="89"/>
    </location>
</feature>
<dbReference type="RefSeq" id="XP_040019749.1">
    <property type="nucleotide sequence ID" value="XM_040163815.1"/>
</dbReference>
<dbReference type="GO" id="GO:0005615">
    <property type="term" value="C:extracellular space"/>
    <property type="evidence" value="ECO:0007669"/>
    <property type="project" value="UniProtKB-KW"/>
</dbReference>
<dbReference type="GeneID" id="120809776"/>
<keyword evidence="2" id="KW-0202">Cytokine</keyword>
<dbReference type="Proteomes" id="UP000007635">
    <property type="component" value="Chromosome Y"/>
</dbReference>
<keyword evidence="8" id="KW-1185">Reference proteome</keyword>
<evidence type="ECO:0000313" key="7">
    <source>
        <dbReference type="Ensembl" id="ENSGACP00000047393.1"/>
    </source>
</evidence>
<reference evidence="7 8" key="1">
    <citation type="journal article" date="2021" name="G3 (Bethesda)">
        <title>Improved contiguity of the threespine stickleback genome using long-read sequencing.</title>
        <authorList>
            <person name="Nath S."/>
            <person name="Shaw D.E."/>
            <person name="White M.A."/>
        </authorList>
    </citation>
    <scope>NUCLEOTIDE SEQUENCE [LARGE SCALE GENOMIC DNA]</scope>
    <source>
        <strain evidence="7 8">Lake Benthic</strain>
    </source>
</reference>
<evidence type="ECO:0000256" key="5">
    <source>
        <dbReference type="SAM" id="SignalP"/>
    </source>
</evidence>
<protein>
    <recommendedName>
        <fullName evidence="6">Chemokine interleukin-8-like domain-containing protein</fullName>
    </recommendedName>
</protein>
<dbReference type="KEGG" id="gat:120809776"/>
<evidence type="ECO:0000256" key="4">
    <source>
        <dbReference type="ARBA" id="ARBA00022729"/>
    </source>
</evidence>
<dbReference type="GeneTree" id="ENSGT00940000174092"/>
<accession>A0AAQ4QAQ8</accession>
<dbReference type="SUPFAM" id="SSF54117">
    <property type="entry name" value="Interleukin 8-like chemokines"/>
    <property type="match status" value="1"/>
</dbReference>
<dbReference type="Ensembl" id="ENSGACT00000031248.1">
    <property type="protein sequence ID" value="ENSGACP00000047393.1"/>
    <property type="gene ID" value="ENSGACG00000032416.1"/>
</dbReference>
<dbReference type="RefSeq" id="XP_040019751.1">
    <property type="nucleotide sequence ID" value="XM_040163817.1"/>
</dbReference>
<reference evidence="7" key="3">
    <citation type="submission" date="2025-09" db="UniProtKB">
        <authorList>
            <consortium name="Ensembl"/>
        </authorList>
    </citation>
    <scope>IDENTIFICATION</scope>
</reference>
<evidence type="ECO:0000259" key="6">
    <source>
        <dbReference type="SMART" id="SM00199"/>
    </source>
</evidence>
<dbReference type="GeneID" id="120812423"/>
<evidence type="ECO:0000256" key="3">
    <source>
        <dbReference type="ARBA" id="ARBA00022525"/>
    </source>
</evidence>
<keyword evidence="4 5" id="KW-0732">Signal</keyword>
<feature type="signal peptide" evidence="5">
    <location>
        <begin position="1"/>
        <end position="21"/>
    </location>
</feature>
<evidence type="ECO:0000256" key="1">
    <source>
        <dbReference type="ARBA" id="ARBA00004613"/>
    </source>
</evidence>
<dbReference type="KEGG" id="gat:120812423"/>
<dbReference type="SMART" id="SM00199">
    <property type="entry name" value="SCY"/>
    <property type="match status" value="1"/>
</dbReference>
<dbReference type="RefSeq" id="XP_040019750.1">
    <property type="nucleotide sequence ID" value="XM_040163816.1"/>
</dbReference>
<evidence type="ECO:0000313" key="8">
    <source>
        <dbReference type="Proteomes" id="UP000007635"/>
    </source>
</evidence>
<feature type="chain" id="PRO_5042928036" description="Chemokine interleukin-8-like domain-containing protein" evidence="5">
    <location>
        <begin position="22"/>
        <end position="94"/>
    </location>
</feature>
<dbReference type="InterPro" id="IPR039809">
    <property type="entry name" value="Chemokine_b/g/d"/>
</dbReference>
<sequence>MRTLSCTVGLLLSVSIYCCIAMPQAVEQMSHGVCCFTFSTVTVPKNNIVSVTKTHRSCPEKAFVVTTVKGRQFCVGHYVNWAQKAFKQQQVTEG</sequence>
<organism evidence="7 8">
    <name type="scientific">Gasterosteus aculeatus aculeatus</name>
    <name type="common">three-spined stickleback</name>
    <dbReference type="NCBI Taxonomy" id="481459"/>
    <lineage>
        <taxon>Eukaryota</taxon>
        <taxon>Metazoa</taxon>
        <taxon>Chordata</taxon>
        <taxon>Craniata</taxon>
        <taxon>Vertebrata</taxon>
        <taxon>Euteleostomi</taxon>
        <taxon>Actinopterygii</taxon>
        <taxon>Neopterygii</taxon>
        <taxon>Teleostei</taxon>
        <taxon>Neoteleostei</taxon>
        <taxon>Acanthomorphata</taxon>
        <taxon>Eupercaria</taxon>
        <taxon>Perciformes</taxon>
        <taxon>Cottioidei</taxon>
        <taxon>Gasterosteales</taxon>
        <taxon>Gasterosteidae</taxon>
        <taxon>Gasterosteus</taxon>
    </lineage>
</organism>
<dbReference type="RefSeq" id="XP_040024286.1">
    <property type="nucleotide sequence ID" value="XM_040168352.1"/>
</dbReference>
<evidence type="ECO:0000256" key="2">
    <source>
        <dbReference type="ARBA" id="ARBA00022514"/>
    </source>
</evidence>
<keyword evidence="3" id="KW-0964">Secreted</keyword>
<comment type="subcellular location">
    <subcellularLocation>
        <location evidence="1">Secreted</location>
    </subcellularLocation>
</comment>
<dbReference type="InterPro" id="IPR036048">
    <property type="entry name" value="Interleukin_8-like_sf"/>
</dbReference>
<dbReference type="GO" id="GO:0008009">
    <property type="term" value="F:chemokine activity"/>
    <property type="evidence" value="ECO:0007669"/>
    <property type="project" value="InterPro"/>
</dbReference>
<dbReference type="AlphaFoldDB" id="A0AAQ4QAQ8"/>
<proteinExistence type="predicted"/>
<reference evidence="7" key="2">
    <citation type="submission" date="2025-08" db="UniProtKB">
        <authorList>
            <consortium name="Ensembl"/>
        </authorList>
    </citation>
    <scope>IDENTIFICATION</scope>
</reference>
<dbReference type="PANTHER" id="PTHR12015:SF183">
    <property type="entry name" value="C-C MOTIF CHEMOKINE 3"/>
    <property type="match status" value="1"/>
</dbReference>